<comment type="function">
    <text evidence="1 6">Exhibits S-adenosyl-L-methionine-dependent methyltransferase activity.</text>
</comment>
<dbReference type="OrthoDB" id="9806164at2"/>
<dbReference type="Proteomes" id="UP000256269">
    <property type="component" value="Unassembled WGS sequence"/>
</dbReference>
<dbReference type="EMBL" id="QUNO01000004">
    <property type="protein sequence ID" value="REH50196.1"/>
    <property type="molecule type" value="Genomic_DNA"/>
</dbReference>
<keyword evidence="8" id="KW-1185">Reference proteome</keyword>
<dbReference type="GO" id="GO:0008168">
    <property type="term" value="F:methyltransferase activity"/>
    <property type="evidence" value="ECO:0007669"/>
    <property type="project" value="UniProtKB-UniRule"/>
</dbReference>
<dbReference type="PANTHER" id="PTHR43619">
    <property type="entry name" value="S-ADENOSYL-L-METHIONINE-DEPENDENT METHYLTRANSFERASE YKTD-RELATED"/>
    <property type="match status" value="1"/>
</dbReference>
<dbReference type="InterPro" id="IPR011610">
    <property type="entry name" value="SAM_mthyl_Trfase_ML2640-like"/>
</dbReference>
<evidence type="ECO:0000256" key="2">
    <source>
        <dbReference type="ARBA" id="ARBA00008138"/>
    </source>
</evidence>
<dbReference type="NCBIfam" id="TIGR00027">
    <property type="entry name" value="mthyl_TIGR00027"/>
    <property type="match status" value="1"/>
</dbReference>
<comment type="similarity">
    <text evidence="2 6">Belongs to the UPF0677 family.</text>
</comment>
<dbReference type="GO" id="GO:0032259">
    <property type="term" value="P:methylation"/>
    <property type="evidence" value="ECO:0007669"/>
    <property type="project" value="UniProtKB-KW"/>
</dbReference>
<keyword evidence="4 7" id="KW-0808">Transferase</keyword>
<protein>
    <recommendedName>
        <fullName evidence="6">S-adenosyl-L-methionine-dependent methyltransferase</fullName>
        <ecNumber evidence="6">2.1.1.-</ecNumber>
    </recommendedName>
</protein>
<keyword evidence="5 6" id="KW-0949">S-adenosyl-L-methionine</keyword>
<dbReference type="PANTHER" id="PTHR43619:SF2">
    <property type="entry name" value="S-ADENOSYL-L-METHIONINE-DEPENDENT METHYLTRANSFERASES SUPERFAMILY PROTEIN"/>
    <property type="match status" value="1"/>
</dbReference>
<proteinExistence type="inferred from homology"/>
<evidence type="ECO:0000313" key="7">
    <source>
        <dbReference type="EMBL" id="REH50196.1"/>
    </source>
</evidence>
<sequence>MDEVSTTALGVARVRAAESERGDALFDDPWAAKFCAAAPDRVPGGERTPLSLAFAFHAIIRTRFYDDYLLGSGCRQVVLLAAGLDSRAFRLGWPAGTDLYEVDLPKVLAFKQTVLADAEPRCRRTVVAADLRDDWAKALRDSGFRPDEPTAWLVEGLLIYLTPEDADRLLSTVTALSAEGSRIAFERGDRSYQDQAMNSPSMQRYSALWKGGLGRPASEWLAEHGWQPTEHALGPVAEGYGRPIRKETSSGFVTASRGAST</sequence>
<evidence type="ECO:0000256" key="1">
    <source>
        <dbReference type="ARBA" id="ARBA00003907"/>
    </source>
</evidence>
<evidence type="ECO:0000256" key="4">
    <source>
        <dbReference type="ARBA" id="ARBA00022679"/>
    </source>
</evidence>
<dbReference type="Gene3D" id="3.40.50.150">
    <property type="entry name" value="Vaccinia Virus protein VP39"/>
    <property type="match status" value="1"/>
</dbReference>
<evidence type="ECO:0000313" key="8">
    <source>
        <dbReference type="Proteomes" id="UP000256269"/>
    </source>
</evidence>
<dbReference type="EC" id="2.1.1.-" evidence="6"/>
<evidence type="ECO:0000256" key="5">
    <source>
        <dbReference type="ARBA" id="ARBA00022691"/>
    </source>
</evidence>
<dbReference type="InterPro" id="IPR029063">
    <property type="entry name" value="SAM-dependent_MTases_sf"/>
</dbReference>
<dbReference type="RefSeq" id="WP_116174702.1">
    <property type="nucleotide sequence ID" value="NZ_CP144375.1"/>
</dbReference>
<gene>
    <name evidence="7" type="ORF">BCF44_104471</name>
</gene>
<comment type="caution">
    <text evidence="7">The sequence shown here is derived from an EMBL/GenBank/DDBJ whole genome shotgun (WGS) entry which is preliminary data.</text>
</comment>
<accession>A0A3E0HVB8</accession>
<organism evidence="7 8">
    <name type="scientific">Kutzneria buriramensis</name>
    <dbReference type="NCBI Taxonomy" id="1045776"/>
    <lineage>
        <taxon>Bacteria</taxon>
        <taxon>Bacillati</taxon>
        <taxon>Actinomycetota</taxon>
        <taxon>Actinomycetes</taxon>
        <taxon>Pseudonocardiales</taxon>
        <taxon>Pseudonocardiaceae</taxon>
        <taxon>Kutzneria</taxon>
    </lineage>
</organism>
<dbReference type="Pfam" id="PF04072">
    <property type="entry name" value="LCM"/>
    <property type="match status" value="1"/>
</dbReference>
<evidence type="ECO:0000256" key="6">
    <source>
        <dbReference type="RuleBase" id="RU362030"/>
    </source>
</evidence>
<keyword evidence="3 6" id="KW-0489">Methyltransferase</keyword>
<reference evidence="7 8" key="1">
    <citation type="submission" date="2018-08" db="EMBL/GenBank/DDBJ databases">
        <title>Genomic Encyclopedia of Archaeal and Bacterial Type Strains, Phase II (KMG-II): from individual species to whole genera.</title>
        <authorList>
            <person name="Goeker M."/>
        </authorList>
    </citation>
    <scope>NUCLEOTIDE SEQUENCE [LARGE SCALE GENOMIC DNA]</scope>
    <source>
        <strain evidence="7 8">DSM 45791</strain>
    </source>
</reference>
<name>A0A3E0HVB8_9PSEU</name>
<dbReference type="SUPFAM" id="SSF53335">
    <property type="entry name" value="S-adenosyl-L-methionine-dependent methyltransferases"/>
    <property type="match status" value="1"/>
</dbReference>
<dbReference type="InterPro" id="IPR007213">
    <property type="entry name" value="Ppm1/Ppm2/Tcmp"/>
</dbReference>
<evidence type="ECO:0000256" key="3">
    <source>
        <dbReference type="ARBA" id="ARBA00022603"/>
    </source>
</evidence>
<dbReference type="AlphaFoldDB" id="A0A3E0HVB8"/>